<dbReference type="SUPFAM" id="SSF56801">
    <property type="entry name" value="Acetyl-CoA synthetase-like"/>
    <property type="match status" value="4"/>
</dbReference>
<dbReference type="RefSeq" id="WP_209517323.1">
    <property type="nucleotide sequence ID" value="NZ_JAGIOH010000001.1"/>
</dbReference>
<reference evidence="8 9" key="1">
    <citation type="submission" date="2021-03" db="EMBL/GenBank/DDBJ databases">
        <title>Sequencing the genomes of 1000 actinobacteria strains.</title>
        <authorList>
            <person name="Klenk H.-P."/>
        </authorList>
    </citation>
    <scope>NUCLEOTIDE SEQUENCE [LARGE SCALE GENOMIC DNA]</scope>
    <source>
        <strain evidence="8 9">DSM 41480</strain>
    </source>
</reference>
<dbReference type="CDD" id="cd17643">
    <property type="entry name" value="A_NRPS_Cytc1-like"/>
    <property type="match status" value="1"/>
</dbReference>
<dbReference type="NCBIfam" id="NF003417">
    <property type="entry name" value="PRK04813.1"/>
    <property type="match status" value="4"/>
</dbReference>
<dbReference type="PANTHER" id="PTHR45527:SF1">
    <property type="entry name" value="FATTY ACID SYNTHASE"/>
    <property type="match status" value="1"/>
</dbReference>
<dbReference type="CDD" id="cd19534">
    <property type="entry name" value="E_NRPS"/>
    <property type="match status" value="1"/>
</dbReference>
<dbReference type="InterPro" id="IPR000873">
    <property type="entry name" value="AMP-dep_synth/lig_dom"/>
</dbReference>
<feature type="domain" description="Carrier" evidence="7">
    <location>
        <begin position="2033"/>
        <end position="2108"/>
    </location>
</feature>
<dbReference type="Gene3D" id="1.10.1200.10">
    <property type="entry name" value="ACP-like"/>
    <property type="match status" value="4"/>
</dbReference>
<keyword evidence="4" id="KW-0677">Repeat</keyword>
<keyword evidence="5" id="KW-0045">Antibiotic biosynthesis</keyword>
<name>A0ABS4YD94_9ACTN</name>
<protein>
    <submittedName>
        <fullName evidence="8">Amino acid adenylation domain-containing protein/non-ribosomal peptide synthase protein (TIGR01720 family)</fullName>
    </submittedName>
</protein>
<sequence>MNSRGVEDILPLSPLQQGLLFHAVYDEESADIYAVQLVLEIEGPLHADSMRLAAAALLRRHANLRAAFLHEKFDEPVQLIPREVELPWDRTDLSLLPEGEREAEWERWLAADRARRFDLTKPPLIRFTLVTMAPDRFRLVISNHHILLDGWSMPVLLRELFELYGTQGYPGGLPRVTPYRDYLTWLTKQDPAAARTAWSKALGGLEEPSLLAPVERGRGHDFPELVSVDLPVSLTEALAGQARSGGRTLNTLLQATWAIALGQLTGRDDVVLGSVVSGRPPHLPGIESMVGLFINTVPVRVTLDPAETFGALVDRLQSEQAALTPYHHVGLTELQQLAGVGDLFDTCVVVENYPVDTADLALPGEGLRITGFDGRDATHYAAVLTAVPGERLHLRLEYQAGVFDRATAESVLDRVLRLLEQIAGGDTTPVGRLELLGPEERERLLTEWSPAAAPVPEATMVDLFEAQAARTPDAIAVRFGETGLSYAELDARANRLARHLISRGVGPERLVALVLPRTEHMVVSLLAVLKAGGGYLAVDPEYPAERITYLLQDARPVVVLSTVETSSALDSVAPQGESRLVLDSPAVSDDISRQSDEAVTDEDRTTALSPWHPAYVIYTSGSTGRPKGVVIPHRNGVQLFHSHQAGIFAPEATATGGQRMRTALISAFTFDASVDGLMWMLAGHELHVIGDEVRRDAERLTRYIAEARVDVVDITPTHLQHLLAAGLMRNTQHRPRLLQIGGEATGEALWQELRQLPDTMTYNQYGPTETTVDAIQCRLADSPRPLIGRPLRNTRAYVLDSHLRLLPPGVTGELYIAGPSLARGYLDRPGLTAGSFIADPFGAPGERMYRSGDLVRWTADGRLDYLGRADDQVKIRGFRIEIGEIETALSSHRAVARAAVVVREDRPGDKRLVAYAVPATDGNIDPDALRDHLTGLLPEYMVPAAFVTLDALPLTANGKLDQRALPAPDFAHQVTGRAPRDEREKALCALFADVLGLERIGIDDSFFNLGGHSLTATRLVSRIRAELGVELSVRSLFQAPTVAGIAALFGSAGAARRPLSAMERPAGIPLSASQNRLWFLNRLEDTGGNYNMPTALRLSGALDVKAMELALNDVIARHESLRTVFPETDGLPRQEILPASDARLELPTTVVTEEDLAQALAEEAATRFDLATRIPIRARLFRTAPDSHVLLVSMHHIAGDGWSMTPLARDLSTAYVARCEGAAPTWQPLPVQYADYTLWQREVLGDESDPASTMAQQVAYWRANLAGSPEELALPTDRPRPAQPTRRAADVPVVLDAATHQRLLTLSQENGSSLFMVLQAGVAALLTRYGAGTDIPVGSPIAGRTDAALDDLVGFFVNTLVLRTDTSGDPTFRELLGRVRETDLAAYAHQDLSFERLVEILNPTRSLARHPLFQVFLSLHNNPATTLDLNGVSATDHVVPLHDARFDLTFELVETLDERNNPAGIAGRLEFARDLFDEGSARRLAEGLVRLLEAVAADPGVSIGAVEVQSAAERGLVVEGWNATGSEVAAGTLPGVFEAQVARTPDATAVVFEGESLTYGELDARANRLAHELVARGVASGDFVAVAAPRSLELMVALYAVVKAGAAYVPVDPDYPAERIGWILEDAKPALVLTTTAVADSLPASGVPALLLDTPAGVAAEHPDTAPVRVLPENAAAYVIFTSGSTGRPKGVVVGHEGIHNRLEWMQDTYGLDASDRVLQKTPSGFDVSVWEFFWALRTGATLVLARPEGHKDPAYMARLIQDENITTVHFVPSMLQAFLADPAAGHCTGLRRVICSGEALPVDAVQRFHALLPGVELHNLYGPTEASVDVTAHACTPDAQTASVPIGRPIWNTRTYVLDAALRPAPIGVPGELYLAGIQLAHGYTGRPGLTAERFTADPYSTTGERMYRTGDIARWTADGTLEYQGRADDQVKLRGFRIELGEIEHTLTSHDTVAQATVIVRDDRLVAYAVPADDKGLDTDILRTHVAGVLPEYMVPSAFVTLTELPLTANGKLDRKALPAPDFTAQANSRAPRNAREELLCTLFADVLGLDTIGIDDSFFNLGGHSLLATRLISRIRTELGVELPVRAVFDEPTVAGLASKVDSAGASRQALSTMERPEEIPLSAAQRRLWFLNRLEGPNATYNLPLSVRLQGSLDTTALRSAVTDVVTRHESLRTVFPDTDGRPRQEVLTGDRAVPELVVTDVTADSLAGHVETASQQGFDLARELPVRAHLFRVSADDHVLLLVVHHIAGDGWSMAPLSRDLSDAYRARLAGTAPTWQPLPVQYADYTLWQRDVLGDENDPQSVMNSQLDFWRTTLSGIPEELQLPTDRPRPAVATNRGRTLPLELPADVHQRIVDIAHAHGASVFMVVQAAVAALLGKLGAGEDIPIGSVIAGRTDEALDDLVGFFVNTLVLRTDLSGNPTFAELVQRVKETDLAAYANQDVPFERLVDDLSPERSLARHPLFQVMLSFENNAAARAEIPGTEVTPYGVALDVAKFDLSFQLVERFGPDGAPAGIGGGIEFATDLFDADTAQGIVDRWARLLDGVLGDPDAPVSAVEVLSEEERERILVAWNPEAGSAPEATLVALFEAQAARTPQSVAVTGDGTSLTYAELDAGANRLARHLIERGVGPEQLVALALPRTEQMIVALLAVLKAGAGYLPVDPDYPADRIAYMLQDARPALVLSSTEAVAVLDTAAADTTARLVLDDPAVVAELARQSAEPVTDAERITPLSPWHPAYVIYTSGSTGRPKGVMIPHQNVTRLFASTEHWFGFGTEDVWTMFHSYAFDFSVWEIWGPLLYGGRLVMVPYTTSRSTQEFRALLADQGVTVLNQTPSAFYRLIQEERENPGAAGELALRTVVFGGEALDLRRLEDWYEIHPDTAPTLVNMYGITETTVHVTYRALDRRGAAALSGSVIGEAIPDLRVYVLDAGLRPVPPGVPGELYVAGDGLARGYLGRPGLSSERFVACPFGAPGARMYRTGDVVRWTGDGELEYHGRADDQVKIRGFRIELGEIEAALSSYDTVAQATVVVREDQPGNKRLVAYVVPATGRSIDTDGLRAHVTEVLPEYMVPAAFVTLDTLPLTANGKLDRKALPAPDFSEHVTGRGPRDAREELLCGLFAEVLGLDTVGIDDSFFELGGDSIVSIQLVSRARTAGLVLTPRDVFQHRTVEALAVVAQAADGEADAAPQDPDAGIGELPATPIIHWTAEIGGPVDGYNQAMVVQAPATATLDTLTATLQSVLDHHDILRLRTTRTEGTDWALTIRPKGAVKAASLLRRVDAKGVHGDDLRTLMADEARTAQDALDPDNGVMLQAVWFDAGEGTTGRLLLMAHHLVIDGVSWRILLPDLATAYQALSSGDDIELPPVGTSFRAWAQGLVEAASSKARVAELDIWTSMLGTDDPLLGNRPLDPHRDTATTSRSLSLELPTHITDPLLTTVPAVFHAGVNDILLTAFALAVANWRHRHGQHHTPTLIDLEGHGREELVPGADISRTIGWFTSIFPVNLDPGVSEHDWPDIWAGGPTLGNAIKTIKEQLRALPDNGAGYGLLRHLNQQTAATLATLPTPQISFNYLGRFELADEKAEASDWELSSNTDVGNGRDPKGRITHALEVSALTADTAEGGSSLVAGWSWPQDLLDEDDVRDLAQTWFRALEAIVTHAAGPGAGGHTPSDFPLVNLTQGELDGLRAKQSQLADVLPLAPLQQGLLFHALYDTEGSDVYSVQMAFDFEGDLNVEAMKKAAAKLLARHANLRAGFHTRENGDPVQVVSQRVELPWTDVDLSGLPEADLQAELSRLASEDRVRRFDLTAPPLMRFILFTTGQDRHRLLVTNHHILLDGWSTPILVDELFALYNTSGDDSGLPRVTPYRDYLAWLTEQDRTEAEAAWAREFDGLEEPTLLAGPTEGQESALPERLVVELKADETAELLAQARRLGVTTNTIVQTAWALLLSHLTGRDDVVFGATVSGRPADIPGIESMVGLFINTLPVRVRIDPADALGSLVNRVQEQQTNLLPHHHIGLNDVQRLTGHSELFDTLVVFENYPIDDDSLEQDSKGLNIVSGTSRDATHYPLSLIASQDDTSFHLRLDYRPDVIDAERVAVIGEQLRQLLATLADKAELPTGRAELLPSAERGLVVEEWNATGCEVAAGTLPGVFEAQVARTPDATAVVFEGACLSYAELDARANRLAHELVARGVAGGDFVAVAAPRSLELMVALYAVVKAGAAYVPVDPDYPAERIGWILEDAKPALVLTTTAVAGRLPEGDVPVLLLDTPAGVAAEHPDTAPERVLPDNAAAYVIFTSGSTGRPKGVVVGHEGIHNRLEWMQDTYGLDASDRVLQKTPSGFDVSVWEFFWALRTGATLVLARPEGHKDPAYMARLIQDENITTVHFVPSMLQAFLADPAAGHCTGLRRVICSGEALPADAVQRFHALLPGVELHNLYGPTEASVDVTAHACTPGTHSASVPIGRPIWNTRTYVLDAALRPAPIGVPGELYLAGIQLAHGYTGRPGLTAERFTADPYSTTGERMYRTGDIARWTADGVLEYQGRADDQVKLRGFRIELGEIENALTTHDTVAQATVIVRDDRLVAYAVPADDKGLDTDILRTHVAGVLPEYMVPSAFVTLDTLPLTANGKLDRKALPAPDFSERVTGRAPRDAREELLCTLFADVLGLDTIGIDDSFFELGGDSIVSIQLVSRARTAGLVLTPRDVFRHRTVEALAIVAQAVDGVTEAVPEDPDAGIGELPATPIIHWLAETGGPVDGFHQAMVVQAPATATLDTLTTALQTVLDHHDILRLRTTRTEGEPWALTVRSKGAVKAAGILRRVDTTGVHGDDLRALMAEETRPAQAALDPDGGVMLQAVWFDAGEGTTGRLLLMAHHLVIDGVSWRILLPDFATAHAAAEAGRPADFGRAGTSFRAWAQGLVEAASSKARVAELDVWTSMLGTDDPLLGNRPLDPHRDTATTSRSLSFELPTHITDPLLTSVPAVFHAGVNDILLTAFALAVANWRHRHGQHHTPTLIDLEGHGREELVPGADISRTIGWFTSIFPVNLDPGVSEHDWPDIWAGGPTLGNAVKTIKEQLRALPDNGAGYGLLRHLNQQTAATLATLPTPQISFNYLGRFELADEKGGTGTATSWAPAPEADSGVSGGSDRGMALRYALLLTSAAVDGPDGPALTADWSWPQELFHEDDVRDLAQTWFRALEAVVTHAAGPGAGGHTPSDLSLGGLSQDEIDEFEDELGL</sequence>
<dbReference type="CDD" id="cd05930">
    <property type="entry name" value="A_NRPS"/>
    <property type="match status" value="1"/>
</dbReference>
<dbReference type="InterPro" id="IPR006162">
    <property type="entry name" value="Ppantetheine_attach_site"/>
</dbReference>
<proteinExistence type="predicted"/>
<dbReference type="NCBIfam" id="TIGR01733">
    <property type="entry name" value="AA-adenyl-dom"/>
    <property type="match status" value="4"/>
</dbReference>
<dbReference type="InterPro" id="IPR042099">
    <property type="entry name" value="ANL_N_sf"/>
</dbReference>
<dbReference type="PANTHER" id="PTHR45527">
    <property type="entry name" value="NONRIBOSOMAL PEPTIDE SYNTHETASE"/>
    <property type="match status" value="1"/>
</dbReference>
<evidence type="ECO:0000259" key="7">
    <source>
        <dbReference type="PROSITE" id="PS50075"/>
    </source>
</evidence>
<keyword evidence="3" id="KW-0597">Phosphoprotein</keyword>
<dbReference type="InterPro" id="IPR020845">
    <property type="entry name" value="AMP-binding_CS"/>
</dbReference>
<dbReference type="GeneID" id="91572181"/>
<dbReference type="InterPro" id="IPR001242">
    <property type="entry name" value="Condensation_dom"/>
</dbReference>
<evidence type="ECO:0000256" key="2">
    <source>
        <dbReference type="ARBA" id="ARBA00022450"/>
    </source>
</evidence>
<feature type="region of interest" description="Disordered" evidence="6">
    <location>
        <begin position="5127"/>
        <end position="5146"/>
    </location>
</feature>
<evidence type="ECO:0000256" key="6">
    <source>
        <dbReference type="SAM" id="MobiDB-lite"/>
    </source>
</evidence>
<evidence type="ECO:0000313" key="9">
    <source>
        <dbReference type="Proteomes" id="UP001519291"/>
    </source>
</evidence>
<feature type="compositionally biased region" description="Basic and acidic residues" evidence="6">
    <location>
        <begin position="590"/>
        <end position="604"/>
    </location>
</feature>
<dbReference type="CDD" id="cd19540">
    <property type="entry name" value="LCL_NRPS-like"/>
    <property type="match status" value="2"/>
</dbReference>
<dbReference type="Proteomes" id="UP001519291">
    <property type="component" value="Unassembled WGS sequence"/>
</dbReference>
<evidence type="ECO:0000313" key="8">
    <source>
        <dbReference type="EMBL" id="MBP2405853.1"/>
    </source>
</evidence>
<dbReference type="InterPro" id="IPR020806">
    <property type="entry name" value="PKS_PP-bd"/>
</dbReference>
<evidence type="ECO:0000256" key="1">
    <source>
        <dbReference type="ARBA" id="ARBA00001957"/>
    </source>
</evidence>
<dbReference type="Pfam" id="PF00668">
    <property type="entry name" value="Condensation"/>
    <property type="match status" value="6"/>
</dbReference>
<feature type="domain" description="Carrier" evidence="7">
    <location>
        <begin position="978"/>
        <end position="1053"/>
    </location>
</feature>
<dbReference type="InterPro" id="IPR010071">
    <property type="entry name" value="AA_adenyl_dom"/>
</dbReference>
<dbReference type="SUPFAM" id="SSF47336">
    <property type="entry name" value="ACP-like"/>
    <property type="match status" value="4"/>
</dbReference>
<dbReference type="Gene3D" id="3.30.300.30">
    <property type="match status" value="4"/>
</dbReference>
<dbReference type="SMART" id="SM00823">
    <property type="entry name" value="PKS_PP"/>
    <property type="match status" value="4"/>
</dbReference>
<dbReference type="Gene3D" id="3.30.559.10">
    <property type="entry name" value="Chloramphenicol acetyltransferase-like domain"/>
    <property type="match status" value="6"/>
</dbReference>
<dbReference type="Pfam" id="PF00550">
    <property type="entry name" value="PP-binding"/>
    <property type="match status" value="4"/>
</dbReference>
<evidence type="ECO:0000256" key="3">
    <source>
        <dbReference type="ARBA" id="ARBA00022553"/>
    </source>
</evidence>
<keyword evidence="2" id="KW-0596">Phosphopantetheine</keyword>
<dbReference type="NCBIfam" id="TIGR01720">
    <property type="entry name" value="NRPS-para261"/>
    <property type="match status" value="2"/>
</dbReference>
<keyword evidence="9" id="KW-1185">Reference proteome</keyword>
<dbReference type="PROSITE" id="PS00455">
    <property type="entry name" value="AMP_BINDING"/>
    <property type="match status" value="4"/>
</dbReference>
<evidence type="ECO:0000256" key="5">
    <source>
        <dbReference type="ARBA" id="ARBA00023194"/>
    </source>
</evidence>
<feature type="domain" description="Carrier" evidence="7">
    <location>
        <begin position="4651"/>
        <end position="4725"/>
    </location>
</feature>
<dbReference type="InterPro" id="IPR023213">
    <property type="entry name" value="CAT-like_dom_sf"/>
</dbReference>
<feature type="domain" description="Carrier" evidence="7">
    <location>
        <begin position="3111"/>
        <end position="3185"/>
    </location>
</feature>
<dbReference type="CDD" id="cd17646">
    <property type="entry name" value="A_NRPS_AB3403-like"/>
    <property type="match status" value="2"/>
</dbReference>
<dbReference type="CDD" id="cd19543">
    <property type="entry name" value="DCL_NRPS"/>
    <property type="match status" value="2"/>
</dbReference>
<comment type="cofactor">
    <cofactor evidence="1">
        <name>pantetheine 4'-phosphate</name>
        <dbReference type="ChEBI" id="CHEBI:47942"/>
    </cofactor>
</comment>
<accession>A0ABS4YD94</accession>
<dbReference type="InterPro" id="IPR009081">
    <property type="entry name" value="PP-bd_ACP"/>
</dbReference>
<dbReference type="InterPro" id="IPR036736">
    <property type="entry name" value="ACP-like_sf"/>
</dbReference>
<dbReference type="Pfam" id="PF13193">
    <property type="entry name" value="AMP-binding_C"/>
    <property type="match status" value="4"/>
</dbReference>
<dbReference type="Gene3D" id="3.40.50.12780">
    <property type="entry name" value="N-terminal domain of ligase-like"/>
    <property type="match status" value="1"/>
</dbReference>
<dbReference type="Pfam" id="PF00501">
    <property type="entry name" value="AMP-binding"/>
    <property type="match status" value="4"/>
</dbReference>
<dbReference type="Gene3D" id="3.30.559.30">
    <property type="entry name" value="Nonribosomal peptide synthetase, condensation domain"/>
    <property type="match status" value="6"/>
</dbReference>
<dbReference type="PROSITE" id="PS50075">
    <property type="entry name" value="CARRIER"/>
    <property type="match status" value="4"/>
</dbReference>
<dbReference type="InterPro" id="IPR045851">
    <property type="entry name" value="AMP-bd_C_sf"/>
</dbReference>
<dbReference type="EMBL" id="JAGIOH010000001">
    <property type="protein sequence ID" value="MBP2405853.1"/>
    <property type="molecule type" value="Genomic_DNA"/>
</dbReference>
<dbReference type="SUPFAM" id="SSF52777">
    <property type="entry name" value="CoA-dependent acyltransferases"/>
    <property type="match status" value="12"/>
</dbReference>
<dbReference type="InterPro" id="IPR010060">
    <property type="entry name" value="NRPS_synth"/>
</dbReference>
<evidence type="ECO:0000256" key="4">
    <source>
        <dbReference type="ARBA" id="ARBA00022737"/>
    </source>
</evidence>
<gene>
    <name evidence="8" type="ORF">JO379_005322</name>
</gene>
<feature type="region of interest" description="Disordered" evidence="6">
    <location>
        <begin position="584"/>
        <end position="604"/>
    </location>
</feature>
<dbReference type="InterPro" id="IPR025110">
    <property type="entry name" value="AMP-bd_C"/>
</dbReference>
<comment type="caution">
    <text evidence="8">The sequence shown here is derived from an EMBL/GenBank/DDBJ whole genome shotgun (WGS) entry which is preliminary data.</text>
</comment>
<dbReference type="PROSITE" id="PS00012">
    <property type="entry name" value="PHOSPHOPANTETHEINE"/>
    <property type="match status" value="2"/>
</dbReference>
<dbReference type="Gene3D" id="3.40.50.980">
    <property type="match status" value="6"/>
</dbReference>
<dbReference type="Gene3D" id="2.30.38.10">
    <property type="entry name" value="Luciferase, Domain 3"/>
    <property type="match status" value="3"/>
</dbReference>
<dbReference type="NCBIfam" id="NF004282">
    <property type="entry name" value="PRK05691.1"/>
    <property type="match status" value="6"/>
</dbReference>
<organism evidence="8 9">
    <name type="scientific">Streptomyces syringium</name>
    <dbReference type="NCBI Taxonomy" id="76729"/>
    <lineage>
        <taxon>Bacteria</taxon>
        <taxon>Bacillati</taxon>
        <taxon>Actinomycetota</taxon>
        <taxon>Actinomycetes</taxon>
        <taxon>Kitasatosporales</taxon>
        <taxon>Streptomycetaceae</taxon>
        <taxon>Streptomyces</taxon>
    </lineage>
</organism>